<sequence>MMLQFRDFSKVCFRTAACRCEEHANDINKLIEFFEDCQAQNTQFRWDVKLDQQGSIAQFILQSMSILVM</sequence>
<proteinExistence type="predicted"/>
<organism evidence="1 2">
    <name type="scientific">Panicum miliaceum</name>
    <name type="common">Proso millet</name>
    <name type="synonym">Broomcorn millet</name>
    <dbReference type="NCBI Taxonomy" id="4540"/>
    <lineage>
        <taxon>Eukaryota</taxon>
        <taxon>Viridiplantae</taxon>
        <taxon>Streptophyta</taxon>
        <taxon>Embryophyta</taxon>
        <taxon>Tracheophyta</taxon>
        <taxon>Spermatophyta</taxon>
        <taxon>Magnoliopsida</taxon>
        <taxon>Liliopsida</taxon>
        <taxon>Poales</taxon>
        <taxon>Poaceae</taxon>
        <taxon>PACMAD clade</taxon>
        <taxon>Panicoideae</taxon>
        <taxon>Panicodae</taxon>
        <taxon>Paniceae</taxon>
        <taxon>Panicinae</taxon>
        <taxon>Panicum</taxon>
        <taxon>Panicum sect. Panicum</taxon>
    </lineage>
</organism>
<dbReference type="AlphaFoldDB" id="A0A3L6SXT2"/>
<evidence type="ECO:0000313" key="2">
    <source>
        <dbReference type="Proteomes" id="UP000275267"/>
    </source>
</evidence>
<gene>
    <name evidence="1" type="ORF">C2845_PM05G17760</name>
</gene>
<protein>
    <submittedName>
        <fullName evidence="1">Uncharacterized protein</fullName>
    </submittedName>
</protein>
<reference evidence="2" key="1">
    <citation type="journal article" date="2019" name="Nat. Commun.">
        <title>The genome of broomcorn millet.</title>
        <authorList>
            <person name="Zou C."/>
            <person name="Miki D."/>
            <person name="Li D."/>
            <person name="Tang Q."/>
            <person name="Xiao L."/>
            <person name="Rajput S."/>
            <person name="Deng P."/>
            <person name="Jia W."/>
            <person name="Huang R."/>
            <person name="Zhang M."/>
            <person name="Sun Y."/>
            <person name="Hu J."/>
            <person name="Fu X."/>
            <person name="Schnable P.S."/>
            <person name="Li F."/>
            <person name="Zhang H."/>
            <person name="Feng B."/>
            <person name="Zhu X."/>
            <person name="Liu R."/>
            <person name="Schnable J.C."/>
            <person name="Zhu J.-K."/>
            <person name="Zhang H."/>
        </authorList>
    </citation>
    <scope>NUCLEOTIDE SEQUENCE [LARGE SCALE GENOMIC DNA]</scope>
</reference>
<accession>A0A3L6SXT2</accession>
<evidence type="ECO:0000313" key="1">
    <source>
        <dbReference type="EMBL" id="RLN28218.1"/>
    </source>
</evidence>
<keyword evidence="2" id="KW-1185">Reference proteome</keyword>
<comment type="caution">
    <text evidence="1">The sequence shown here is derived from an EMBL/GenBank/DDBJ whole genome shotgun (WGS) entry which is preliminary data.</text>
</comment>
<dbReference type="Proteomes" id="UP000275267">
    <property type="component" value="Unassembled WGS sequence"/>
</dbReference>
<dbReference type="EMBL" id="PQIB02000003">
    <property type="protein sequence ID" value="RLN28218.1"/>
    <property type="molecule type" value="Genomic_DNA"/>
</dbReference>
<name>A0A3L6SXT2_PANMI</name>